<reference evidence="4" key="1">
    <citation type="journal article" date="2019" name="Int. J. Syst. Evol. Microbiol.">
        <title>The Global Catalogue of Microorganisms (GCM) 10K type strain sequencing project: providing services to taxonomists for standard genome sequencing and annotation.</title>
        <authorList>
            <consortium name="The Broad Institute Genomics Platform"/>
            <consortium name="The Broad Institute Genome Sequencing Center for Infectious Disease"/>
            <person name="Wu L."/>
            <person name="Ma J."/>
        </authorList>
    </citation>
    <scope>NUCLEOTIDE SEQUENCE [LARGE SCALE GENOMIC DNA]</scope>
    <source>
        <strain evidence="4">JCM 17442</strain>
    </source>
</reference>
<feature type="compositionally biased region" description="Basic and acidic residues" evidence="1">
    <location>
        <begin position="464"/>
        <end position="473"/>
    </location>
</feature>
<feature type="transmembrane region" description="Helical" evidence="2">
    <location>
        <begin position="303"/>
        <end position="325"/>
    </location>
</feature>
<evidence type="ECO:0000313" key="3">
    <source>
        <dbReference type="EMBL" id="GAA4266479.1"/>
    </source>
</evidence>
<keyword evidence="4" id="KW-1185">Reference proteome</keyword>
<feature type="transmembrane region" description="Helical" evidence="2">
    <location>
        <begin position="243"/>
        <end position="266"/>
    </location>
</feature>
<keyword evidence="2" id="KW-1133">Transmembrane helix</keyword>
<evidence type="ECO:0000256" key="1">
    <source>
        <dbReference type="SAM" id="MobiDB-lite"/>
    </source>
</evidence>
<dbReference type="Pfam" id="PF19877">
    <property type="entry name" value="DUF6350"/>
    <property type="match status" value="1"/>
</dbReference>
<feature type="transmembrane region" description="Helical" evidence="2">
    <location>
        <begin position="113"/>
        <end position="133"/>
    </location>
</feature>
<dbReference type="InterPro" id="IPR045931">
    <property type="entry name" value="DUF6350"/>
</dbReference>
<gene>
    <name evidence="3" type="ORF">GCM10022256_20910</name>
</gene>
<feature type="transmembrane region" description="Helical" evidence="2">
    <location>
        <begin position="337"/>
        <end position="358"/>
    </location>
</feature>
<feature type="transmembrane region" description="Helical" evidence="2">
    <location>
        <begin position="378"/>
        <end position="399"/>
    </location>
</feature>
<dbReference type="RefSeq" id="WP_344795730.1">
    <property type="nucleotide sequence ID" value="NZ_BAABAU010000001.1"/>
</dbReference>
<sequence>MNRPATAVFAALESLLVVGIGVGVPVVALTFLWAFQYGLQIDWLVFWRAGVDIWLVGHGVDLTFTLSKSAAAATGISGAGAPIVVTIAALGFALATVLLGARTGRRIAETRHRALGSGTAIATFAVLAALIAASAHQPLVRIAGIQSVLLPTLVYAVPLLVAAEVNRRRRGADPDPVTGAILDALGRIPEIGRSVAGVAVRAGLSVAVIVFAVSGVVVGLLLLTHYASIITLYEGAHAGGLGGLALTLGQIALVPNAIAWAASWLIGPGFALGAGSSVSPLGTTIGPMPAIPLLGALPTSSPTFGFIGILVPVVASFVVITLFRPAVERALGSDDTLVMRAVAGVSTGVAAGLVIGLATGFSAGSAGPGRLVAVGPDGLVVGAFAALEVAVPAVLALIVRQPAVTLGDLTAAVGDRLPSRGAPGSTGDSRSTGASGGSRDSGGTRDTGDSRTSSTTPTPADAVPTEKLDDLRR</sequence>
<dbReference type="Proteomes" id="UP001501594">
    <property type="component" value="Unassembled WGS sequence"/>
</dbReference>
<evidence type="ECO:0008006" key="5">
    <source>
        <dbReference type="Google" id="ProtNLM"/>
    </source>
</evidence>
<protein>
    <recommendedName>
        <fullName evidence="5">Integral membrane protein</fullName>
    </recommendedName>
</protein>
<feature type="transmembrane region" description="Helical" evidence="2">
    <location>
        <begin position="202"/>
        <end position="223"/>
    </location>
</feature>
<feature type="transmembrane region" description="Helical" evidence="2">
    <location>
        <begin position="79"/>
        <end position="101"/>
    </location>
</feature>
<keyword evidence="2" id="KW-0812">Transmembrane</keyword>
<proteinExistence type="predicted"/>
<organism evidence="3 4">
    <name type="scientific">Frondihabitans peucedani</name>
    <dbReference type="NCBI Taxonomy" id="598626"/>
    <lineage>
        <taxon>Bacteria</taxon>
        <taxon>Bacillati</taxon>
        <taxon>Actinomycetota</taxon>
        <taxon>Actinomycetes</taxon>
        <taxon>Micrococcales</taxon>
        <taxon>Microbacteriaceae</taxon>
        <taxon>Frondihabitans</taxon>
    </lineage>
</organism>
<evidence type="ECO:0000313" key="4">
    <source>
        <dbReference type="Proteomes" id="UP001501594"/>
    </source>
</evidence>
<accession>A0ABP8E2P8</accession>
<evidence type="ECO:0000256" key="2">
    <source>
        <dbReference type="SAM" id="Phobius"/>
    </source>
</evidence>
<feature type="transmembrane region" description="Helical" evidence="2">
    <location>
        <begin position="139"/>
        <end position="161"/>
    </location>
</feature>
<keyword evidence="2" id="KW-0472">Membrane</keyword>
<feature type="region of interest" description="Disordered" evidence="1">
    <location>
        <begin position="415"/>
        <end position="473"/>
    </location>
</feature>
<dbReference type="EMBL" id="BAABAU010000001">
    <property type="protein sequence ID" value="GAA4266479.1"/>
    <property type="molecule type" value="Genomic_DNA"/>
</dbReference>
<feature type="transmembrane region" description="Helical" evidence="2">
    <location>
        <begin position="7"/>
        <end position="35"/>
    </location>
</feature>
<feature type="compositionally biased region" description="Low complexity" evidence="1">
    <location>
        <begin position="450"/>
        <end position="461"/>
    </location>
</feature>
<comment type="caution">
    <text evidence="3">The sequence shown here is derived from an EMBL/GenBank/DDBJ whole genome shotgun (WGS) entry which is preliminary data.</text>
</comment>
<name>A0ABP8E2P8_9MICO</name>